<comment type="caution">
    <text evidence="1">The sequence shown here is derived from an EMBL/GenBank/DDBJ whole genome shotgun (WGS) entry which is preliminary data.</text>
</comment>
<evidence type="ECO:0008006" key="3">
    <source>
        <dbReference type="Google" id="ProtNLM"/>
    </source>
</evidence>
<dbReference type="RefSeq" id="WP_209263144.1">
    <property type="nucleotide sequence ID" value="NZ_JAFFZN010000001.1"/>
</dbReference>
<accession>A0ABS3WM11</accession>
<evidence type="ECO:0000313" key="2">
    <source>
        <dbReference type="Proteomes" id="UP001518976"/>
    </source>
</evidence>
<proteinExistence type="predicted"/>
<dbReference type="Proteomes" id="UP001518976">
    <property type="component" value="Unassembled WGS sequence"/>
</dbReference>
<reference evidence="1 2" key="1">
    <citation type="submission" date="2021-02" db="EMBL/GenBank/DDBJ databases">
        <title>Streptomyces spirodelae sp. nov., isolated from duckweed.</title>
        <authorList>
            <person name="Saimee Y."/>
            <person name="Duangmal K."/>
        </authorList>
    </citation>
    <scope>NUCLEOTIDE SEQUENCE [LARGE SCALE GENOMIC DNA]</scope>
    <source>
        <strain evidence="1 2">DW4-2</strain>
    </source>
</reference>
<dbReference type="EMBL" id="JAFFZN010000001">
    <property type="protein sequence ID" value="MBO8184157.1"/>
    <property type="molecule type" value="Genomic_DNA"/>
</dbReference>
<sequence>MPAAPLTPPAETAELLLSELATNAVLHARTEFCDELLIGLGADSDDDIAILAVRPTPSS</sequence>
<organism evidence="1 2">
    <name type="scientific">Streptomyces spirodelae</name>
    <dbReference type="NCBI Taxonomy" id="2812904"/>
    <lineage>
        <taxon>Bacteria</taxon>
        <taxon>Bacillati</taxon>
        <taxon>Actinomycetota</taxon>
        <taxon>Actinomycetes</taxon>
        <taxon>Kitasatosporales</taxon>
        <taxon>Streptomycetaceae</taxon>
        <taxon>Streptomyces</taxon>
    </lineage>
</organism>
<gene>
    <name evidence="1" type="ORF">JW592_01475</name>
</gene>
<name>A0ABS3WM11_9ACTN</name>
<evidence type="ECO:0000313" key="1">
    <source>
        <dbReference type="EMBL" id="MBO8184157.1"/>
    </source>
</evidence>
<protein>
    <recommendedName>
        <fullName evidence="3">ATP-binding protein</fullName>
    </recommendedName>
</protein>
<keyword evidence="2" id="KW-1185">Reference proteome</keyword>